<keyword evidence="4" id="KW-1185">Reference proteome</keyword>
<sequence length="73" mass="8201">MEERDDRFPEQADGGAPAGDPVPEGPEPEFKNWKERLYDKVHISVHTLDIIIGVLVALIFVFILLGMLKTRLG</sequence>
<keyword evidence="2" id="KW-0472">Membrane</keyword>
<name>A0A923IB55_9FIRM</name>
<feature type="transmembrane region" description="Helical" evidence="2">
    <location>
        <begin position="50"/>
        <end position="68"/>
    </location>
</feature>
<evidence type="ECO:0000313" key="4">
    <source>
        <dbReference type="Proteomes" id="UP000659630"/>
    </source>
</evidence>
<feature type="compositionally biased region" description="Basic and acidic residues" evidence="1">
    <location>
        <begin position="1"/>
        <end position="10"/>
    </location>
</feature>
<keyword evidence="2" id="KW-1133">Transmembrane helix</keyword>
<comment type="caution">
    <text evidence="3">The sequence shown here is derived from an EMBL/GenBank/DDBJ whole genome shotgun (WGS) entry which is preliminary data.</text>
</comment>
<dbReference type="AlphaFoldDB" id="A0A923IB55"/>
<feature type="region of interest" description="Disordered" evidence="1">
    <location>
        <begin position="1"/>
        <end position="29"/>
    </location>
</feature>
<protein>
    <submittedName>
        <fullName evidence="3">Uncharacterized protein</fullName>
    </submittedName>
</protein>
<evidence type="ECO:0000256" key="1">
    <source>
        <dbReference type="SAM" id="MobiDB-lite"/>
    </source>
</evidence>
<reference evidence="3" key="1">
    <citation type="submission" date="2020-08" db="EMBL/GenBank/DDBJ databases">
        <title>Genome public.</title>
        <authorList>
            <person name="Liu C."/>
            <person name="Sun Q."/>
        </authorList>
    </citation>
    <scope>NUCLEOTIDE SEQUENCE</scope>
    <source>
        <strain evidence="3">BX8</strain>
    </source>
</reference>
<accession>A0A923IB55</accession>
<evidence type="ECO:0000313" key="3">
    <source>
        <dbReference type="EMBL" id="MBC5581638.1"/>
    </source>
</evidence>
<proteinExistence type="predicted"/>
<evidence type="ECO:0000256" key="2">
    <source>
        <dbReference type="SAM" id="Phobius"/>
    </source>
</evidence>
<dbReference type="EMBL" id="JACONZ010000003">
    <property type="protein sequence ID" value="MBC5581638.1"/>
    <property type="molecule type" value="Genomic_DNA"/>
</dbReference>
<dbReference type="RefSeq" id="WP_186888010.1">
    <property type="nucleotide sequence ID" value="NZ_JACONZ010000003.1"/>
</dbReference>
<keyword evidence="2" id="KW-0812">Transmembrane</keyword>
<organism evidence="3 4">
    <name type="scientific">Anaerofilum hominis</name>
    <dbReference type="NCBI Taxonomy" id="2763016"/>
    <lineage>
        <taxon>Bacteria</taxon>
        <taxon>Bacillati</taxon>
        <taxon>Bacillota</taxon>
        <taxon>Clostridia</taxon>
        <taxon>Eubacteriales</taxon>
        <taxon>Oscillospiraceae</taxon>
        <taxon>Anaerofilum</taxon>
    </lineage>
</organism>
<dbReference type="Proteomes" id="UP000659630">
    <property type="component" value="Unassembled WGS sequence"/>
</dbReference>
<gene>
    <name evidence="3" type="ORF">H8S23_08980</name>
</gene>